<feature type="domain" description="Hemerythrin-like" evidence="2">
    <location>
        <begin position="34"/>
        <end position="158"/>
    </location>
</feature>
<organism evidence="3 4">
    <name type="scientific">Aspergillus carbonarius (strain ITEM 5010)</name>
    <dbReference type="NCBI Taxonomy" id="602072"/>
    <lineage>
        <taxon>Eukaryota</taxon>
        <taxon>Fungi</taxon>
        <taxon>Dikarya</taxon>
        <taxon>Ascomycota</taxon>
        <taxon>Pezizomycotina</taxon>
        <taxon>Eurotiomycetes</taxon>
        <taxon>Eurotiomycetidae</taxon>
        <taxon>Eurotiales</taxon>
        <taxon>Aspergillaceae</taxon>
        <taxon>Aspergillus</taxon>
        <taxon>Aspergillus subgen. Circumdati</taxon>
    </lineage>
</organism>
<keyword evidence="4" id="KW-1185">Reference proteome</keyword>
<evidence type="ECO:0000313" key="4">
    <source>
        <dbReference type="Proteomes" id="UP000188318"/>
    </source>
</evidence>
<evidence type="ECO:0000259" key="2">
    <source>
        <dbReference type="Pfam" id="PF01814"/>
    </source>
</evidence>
<gene>
    <name evidence="3" type="ORF">ASPCADRAFT_516919</name>
</gene>
<evidence type="ECO:0000256" key="1">
    <source>
        <dbReference type="SAM" id="MobiDB-lite"/>
    </source>
</evidence>
<dbReference type="InterPro" id="IPR053206">
    <property type="entry name" value="Dimeric_xanthone_biosynth"/>
</dbReference>
<reference evidence="4" key="1">
    <citation type="journal article" date="2017" name="Genome Biol.">
        <title>Comparative genomics reveals high biological diversity and specific adaptations in the industrially and medically important fungal genus Aspergillus.</title>
        <authorList>
            <person name="de Vries R.P."/>
            <person name="Riley R."/>
            <person name="Wiebenga A."/>
            <person name="Aguilar-Osorio G."/>
            <person name="Amillis S."/>
            <person name="Uchima C.A."/>
            <person name="Anderluh G."/>
            <person name="Asadollahi M."/>
            <person name="Askin M."/>
            <person name="Barry K."/>
            <person name="Battaglia E."/>
            <person name="Bayram O."/>
            <person name="Benocci T."/>
            <person name="Braus-Stromeyer S.A."/>
            <person name="Caldana C."/>
            <person name="Canovas D."/>
            <person name="Cerqueira G.C."/>
            <person name="Chen F."/>
            <person name="Chen W."/>
            <person name="Choi C."/>
            <person name="Clum A."/>
            <person name="Dos Santos R.A."/>
            <person name="Damasio A.R."/>
            <person name="Diallinas G."/>
            <person name="Emri T."/>
            <person name="Fekete E."/>
            <person name="Flipphi M."/>
            <person name="Freyberg S."/>
            <person name="Gallo A."/>
            <person name="Gournas C."/>
            <person name="Habgood R."/>
            <person name="Hainaut M."/>
            <person name="Harispe M.L."/>
            <person name="Henrissat B."/>
            <person name="Hilden K.S."/>
            <person name="Hope R."/>
            <person name="Hossain A."/>
            <person name="Karabika E."/>
            <person name="Karaffa L."/>
            <person name="Karanyi Z."/>
            <person name="Krasevec N."/>
            <person name="Kuo A."/>
            <person name="Kusch H."/>
            <person name="LaButti K."/>
            <person name="Lagendijk E.L."/>
            <person name="Lapidus A."/>
            <person name="Levasseur A."/>
            <person name="Lindquist E."/>
            <person name="Lipzen A."/>
            <person name="Logrieco A.F."/>
            <person name="MacCabe A."/>
            <person name="Maekelae M.R."/>
            <person name="Malavazi I."/>
            <person name="Melin P."/>
            <person name="Meyer V."/>
            <person name="Mielnichuk N."/>
            <person name="Miskei M."/>
            <person name="Molnar A.P."/>
            <person name="Mule G."/>
            <person name="Ngan C.Y."/>
            <person name="Orejas M."/>
            <person name="Orosz E."/>
            <person name="Ouedraogo J.P."/>
            <person name="Overkamp K.M."/>
            <person name="Park H.-S."/>
            <person name="Perrone G."/>
            <person name="Piumi F."/>
            <person name="Punt P.J."/>
            <person name="Ram A.F."/>
            <person name="Ramon A."/>
            <person name="Rauscher S."/>
            <person name="Record E."/>
            <person name="Riano-Pachon D.M."/>
            <person name="Robert V."/>
            <person name="Roehrig J."/>
            <person name="Ruller R."/>
            <person name="Salamov A."/>
            <person name="Salih N.S."/>
            <person name="Samson R.A."/>
            <person name="Sandor E."/>
            <person name="Sanguinetti M."/>
            <person name="Schuetze T."/>
            <person name="Sepcic K."/>
            <person name="Shelest E."/>
            <person name="Sherlock G."/>
            <person name="Sophianopoulou V."/>
            <person name="Squina F.M."/>
            <person name="Sun H."/>
            <person name="Susca A."/>
            <person name="Todd R.B."/>
            <person name="Tsang A."/>
            <person name="Unkles S.E."/>
            <person name="van de Wiele N."/>
            <person name="van Rossen-Uffink D."/>
            <person name="Oliveira J.V."/>
            <person name="Vesth T.C."/>
            <person name="Visser J."/>
            <person name="Yu J.-H."/>
            <person name="Zhou M."/>
            <person name="Andersen M.R."/>
            <person name="Archer D.B."/>
            <person name="Baker S.E."/>
            <person name="Benoit I."/>
            <person name="Brakhage A.A."/>
            <person name="Braus G.H."/>
            <person name="Fischer R."/>
            <person name="Frisvad J.C."/>
            <person name="Goldman G.H."/>
            <person name="Houbraken J."/>
            <person name="Oakley B."/>
            <person name="Pocsi I."/>
            <person name="Scazzocchio C."/>
            <person name="Seiboth B."/>
            <person name="vanKuyk P.A."/>
            <person name="Wortman J."/>
            <person name="Dyer P.S."/>
            <person name="Grigoriev I.V."/>
        </authorList>
    </citation>
    <scope>NUCLEOTIDE SEQUENCE [LARGE SCALE GENOMIC DNA]</scope>
    <source>
        <strain evidence="4">ITEM 5010</strain>
    </source>
</reference>
<dbReference type="Pfam" id="PF01814">
    <property type="entry name" value="Hemerythrin"/>
    <property type="match status" value="1"/>
</dbReference>
<dbReference type="PANTHER" id="PTHR38048">
    <property type="entry name" value="EXPRESSED PROTEIN"/>
    <property type="match status" value="1"/>
</dbReference>
<dbReference type="Proteomes" id="UP000188318">
    <property type="component" value="Unassembled WGS sequence"/>
</dbReference>
<protein>
    <recommendedName>
        <fullName evidence="2">Hemerythrin-like domain-containing protein</fullName>
    </recommendedName>
</protein>
<sequence>MTPHPWADGPWPLLETPSKTKDVSTHPAIYIANEMAFAHNSMLRGLNSIYIQAPHVRHPTDITDFLFFITAWATWVSHHHALEEQKMFPGFERVIGIPNFLTQDVNQHRAFEPLLKKLLVYGRDTDPAGYDGKMVCGIIEDLAPGFREHLAHEVESLLGMEGYDGEGLLGVYKECEGEAGRQDKKIIPPMVLGLRDVTFQGGNDWPVMPPLSAWFVHYFFASKYAGAWRFLPCDTWGRPRELAFGGGGGK</sequence>
<evidence type="ECO:0000313" key="3">
    <source>
        <dbReference type="EMBL" id="OOF93959.1"/>
    </source>
</evidence>
<dbReference type="VEuPathDB" id="FungiDB:ASPCADRAFT_516919"/>
<feature type="region of interest" description="Disordered" evidence="1">
    <location>
        <begin position="1"/>
        <end position="20"/>
    </location>
</feature>
<dbReference type="AlphaFoldDB" id="A0A1R3RHK4"/>
<dbReference type="InterPro" id="IPR012312">
    <property type="entry name" value="Hemerythrin-like"/>
</dbReference>
<dbReference type="OrthoDB" id="58416at2759"/>
<accession>A0A1R3RHK4</accession>
<name>A0A1R3RHK4_ASPC5</name>
<dbReference type="EMBL" id="KV907503">
    <property type="protein sequence ID" value="OOF93959.1"/>
    <property type="molecule type" value="Genomic_DNA"/>
</dbReference>
<dbReference type="OMA" id="NEMAFAH"/>
<dbReference type="PANTHER" id="PTHR38048:SF2">
    <property type="entry name" value="HEMERYTHRIN-LIKE DOMAIN-CONTAINING PROTEIN"/>
    <property type="match status" value="1"/>
</dbReference>
<proteinExistence type="predicted"/>